<feature type="transmembrane region" description="Helical" evidence="1">
    <location>
        <begin position="128"/>
        <end position="146"/>
    </location>
</feature>
<evidence type="ECO:0008006" key="4">
    <source>
        <dbReference type="Google" id="ProtNLM"/>
    </source>
</evidence>
<accession>A0A2S7WDX1</accession>
<comment type="caution">
    <text evidence="2">The sequence shown here is derived from an EMBL/GenBank/DDBJ whole genome shotgun (WGS) entry which is preliminary data.</text>
</comment>
<feature type="transmembrane region" description="Helical" evidence="1">
    <location>
        <begin position="103"/>
        <end position="121"/>
    </location>
</feature>
<keyword evidence="1" id="KW-0472">Membrane</keyword>
<feature type="transmembrane region" description="Helical" evidence="1">
    <location>
        <begin position="7"/>
        <end position="27"/>
    </location>
</feature>
<sequence length="199" mass="22587">MKIPQFISVLLHPIVIPTVGVMLYFLVTPINFESNQKLVVLSLVFIITYLIPLLILVLFKKLKLIDSYKTETIHDRKLPIAIMLVVFYLLGNTLHHIQRFNDIALLFYATSLGLVIVYILFHFKIKASIHLLSFGIFTGFFMTLSVIHNQSFLLIIMINLFLSGIVAAARLHLNAHSPKEIYVGFFTGVVAPIITFCVL</sequence>
<reference evidence="2 3" key="1">
    <citation type="submission" date="2016-12" db="EMBL/GenBank/DDBJ databases">
        <title>Trade-off between light-utilization and light-protection in marine flavobacteria.</title>
        <authorList>
            <person name="Kumagai Y."/>
            <person name="Yoshizawa S."/>
            <person name="Kogure K."/>
            <person name="Iwasaki W."/>
        </authorList>
    </citation>
    <scope>NUCLEOTIDE SEQUENCE [LARGE SCALE GENOMIC DNA]</scope>
    <source>
        <strain evidence="2 3">KCTC 22729</strain>
    </source>
</reference>
<organism evidence="2 3">
    <name type="scientific">Polaribacter gangjinensis</name>
    <dbReference type="NCBI Taxonomy" id="574710"/>
    <lineage>
        <taxon>Bacteria</taxon>
        <taxon>Pseudomonadati</taxon>
        <taxon>Bacteroidota</taxon>
        <taxon>Flavobacteriia</taxon>
        <taxon>Flavobacteriales</taxon>
        <taxon>Flavobacteriaceae</taxon>
    </lineage>
</organism>
<dbReference type="EMBL" id="MSCL01000001">
    <property type="protein sequence ID" value="PQJ75787.1"/>
    <property type="molecule type" value="Genomic_DNA"/>
</dbReference>
<feature type="transmembrane region" description="Helical" evidence="1">
    <location>
        <begin position="152"/>
        <end position="169"/>
    </location>
</feature>
<feature type="transmembrane region" description="Helical" evidence="1">
    <location>
        <begin position="39"/>
        <end position="59"/>
    </location>
</feature>
<gene>
    <name evidence="2" type="ORF">BTO13_11380</name>
</gene>
<name>A0A2S7WDX1_9FLAO</name>
<feature type="transmembrane region" description="Helical" evidence="1">
    <location>
        <begin position="181"/>
        <end position="198"/>
    </location>
</feature>
<evidence type="ECO:0000313" key="2">
    <source>
        <dbReference type="EMBL" id="PQJ75787.1"/>
    </source>
</evidence>
<feature type="transmembrane region" description="Helical" evidence="1">
    <location>
        <begin position="80"/>
        <end position="97"/>
    </location>
</feature>
<keyword evidence="1" id="KW-1133">Transmembrane helix</keyword>
<dbReference type="RefSeq" id="WP_226742885.1">
    <property type="nucleotide sequence ID" value="NZ_CP150662.1"/>
</dbReference>
<dbReference type="Proteomes" id="UP000237608">
    <property type="component" value="Unassembled WGS sequence"/>
</dbReference>
<evidence type="ECO:0000256" key="1">
    <source>
        <dbReference type="SAM" id="Phobius"/>
    </source>
</evidence>
<proteinExistence type="predicted"/>
<keyword evidence="1" id="KW-0812">Transmembrane</keyword>
<keyword evidence="3" id="KW-1185">Reference proteome</keyword>
<protein>
    <recommendedName>
        <fullName evidence="4">PA-phosphatase</fullName>
    </recommendedName>
</protein>
<evidence type="ECO:0000313" key="3">
    <source>
        <dbReference type="Proteomes" id="UP000237608"/>
    </source>
</evidence>
<dbReference type="AlphaFoldDB" id="A0A2S7WDX1"/>